<feature type="active site" description="Nucleophile" evidence="6">
    <location>
        <position position="408"/>
    </location>
</feature>
<dbReference type="SUPFAM" id="SSF141523">
    <property type="entry name" value="L,D-transpeptidase catalytic domain-like"/>
    <property type="match status" value="1"/>
</dbReference>
<dbReference type="GO" id="GO:0005576">
    <property type="term" value="C:extracellular region"/>
    <property type="evidence" value="ECO:0007669"/>
    <property type="project" value="TreeGrafter"/>
</dbReference>
<dbReference type="PANTHER" id="PTHR30582:SF33">
    <property type="entry name" value="EXPORTED PROTEIN"/>
    <property type="match status" value="1"/>
</dbReference>
<organism evidence="9 10">
    <name type="scientific">Streptantibioticus cattleyicolor (strain ATCC 35852 / DSM 46488 / JCM 4925 / NBRC 14057 / NRRL 8057)</name>
    <name type="common">Streptomyces cattleya</name>
    <dbReference type="NCBI Taxonomy" id="1003195"/>
    <lineage>
        <taxon>Bacteria</taxon>
        <taxon>Bacillati</taxon>
        <taxon>Actinomycetota</taxon>
        <taxon>Actinomycetes</taxon>
        <taxon>Kitasatosporales</taxon>
        <taxon>Streptomycetaceae</taxon>
        <taxon>Streptantibioticus</taxon>
    </lineage>
</organism>
<reference evidence="10" key="1">
    <citation type="submission" date="2011-12" db="EMBL/GenBank/DDBJ databases">
        <title>Complete genome sequence of Streptomyces cattleya strain DSM 46488.</title>
        <authorList>
            <person name="Ou H.-Y."/>
            <person name="Li P."/>
            <person name="Zhao C."/>
            <person name="O'Hagan D."/>
            <person name="Deng Z."/>
        </authorList>
    </citation>
    <scope>NUCLEOTIDE SEQUENCE [LARGE SCALE GENOMIC DNA]</scope>
    <source>
        <strain evidence="10">ATCC 35852 / DSM 46488 / JCM 4925 / NBRC 14057 / NRRL 8057</strain>
    </source>
</reference>
<dbReference type="eggNOG" id="COG1376">
    <property type="taxonomic scope" value="Bacteria"/>
</dbReference>
<dbReference type="GO" id="GO:0018104">
    <property type="term" value="P:peptidoglycan-protein cross-linking"/>
    <property type="evidence" value="ECO:0007669"/>
    <property type="project" value="TreeGrafter"/>
</dbReference>
<evidence type="ECO:0000256" key="2">
    <source>
        <dbReference type="ARBA" id="ARBA00022679"/>
    </source>
</evidence>
<dbReference type="AlphaFoldDB" id="G8WYC3"/>
<dbReference type="Gene3D" id="2.40.440.10">
    <property type="entry name" value="L,D-transpeptidase catalytic domain-like"/>
    <property type="match status" value="1"/>
</dbReference>
<keyword evidence="5 6" id="KW-0961">Cell wall biogenesis/degradation</keyword>
<dbReference type="InterPro" id="IPR038063">
    <property type="entry name" value="Transpep_catalytic_dom"/>
</dbReference>
<evidence type="ECO:0000256" key="5">
    <source>
        <dbReference type="ARBA" id="ARBA00023316"/>
    </source>
</evidence>
<dbReference type="KEGG" id="scy:SCATT_55230"/>
<evidence type="ECO:0000256" key="6">
    <source>
        <dbReference type="PROSITE-ProRule" id="PRU01373"/>
    </source>
</evidence>
<dbReference type="InterPro" id="IPR005490">
    <property type="entry name" value="LD_TPept_cat_dom"/>
</dbReference>
<evidence type="ECO:0000259" key="8">
    <source>
        <dbReference type="PROSITE" id="PS52029"/>
    </source>
</evidence>
<protein>
    <recommendedName>
        <fullName evidence="8">L,D-TPase catalytic domain-containing protein</fullName>
    </recommendedName>
</protein>
<dbReference type="GO" id="GO:0008360">
    <property type="term" value="P:regulation of cell shape"/>
    <property type="evidence" value="ECO:0007669"/>
    <property type="project" value="UniProtKB-UniRule"/>
</dbReference>
<evidence type="ECO:0000256" key="7">
    <source>
        <dbReference type="SAM" id="MobiDB-lite"/>
    </source>
</evidence>
<feature type="domain" description="L,D-TPase catalytic" evidence="8">
    <location>
        <begin position="321"/>
        <end position="432"/>
    </location>
</feature>
<dbReference type="EMBL" id="CP003219">
    <property type="protein sequence ID" value="AEW97894.1"/>
    <property type="molecule type" value="Genomic_DNA"/>
</dbReference>
<keyword evidence="4 6" id="KW-0573">Peptidoglycan synthesis</keyword>
<dbReference type="PANTHER" id="PTHR30582">
    <property type="entry name" value="L,D-TRANSPEPTIDASE"/>
    <property type="match status" value="1"/>
</dbReference>
<name>G8WYC3_STREN</name>
<dbReference type="STRING" id="1003195.SCATT_55230"/>
<comment type="pathway">
    <text evidence="1 6">Cell wall biogenesis; peptidoglycan biosynthesis.</text>
</comment>
<evidence type="ECO:0000313" key="9">
    <source>
        <dbReference type="EMBL" id="AEW97894.1"/>
    </source>
</evidence>
<dbReference type="eggNOG" id="COG3409">
    <property type="taxonomic scope" value="Bacteria"/>
</dbReference>
<evidence type="ECO:0000256" key="3">
    <source>
        <dbReference type="ARBA" id="ARBA00022960"/>
    </source>
</evidence>
<dbReference type="Proteomes" id="UP000007842">
    <property type="component" value="Chromosome"/>
</dbReference>
<dbReference type="InterPro" id="IPR050979">
    <property type="entry name" value="LD-transpeptidase"/>
</dbReference>
<gene>
    <name evidence="9" type="ordered locus">SCATT_55230</name>
</gene>
<dbReference type="GO" id="GO:0071972">
    <property type="term" value="F:peptidoglycan L,D-transpeptidase activity"/>
    <property type="evidence" value="ECO:0007669"/>
    <property type="project" value="TreeGrafter"/>
</dbReference>
<dbReference type="HOGENOM" id="CLU_625438_0_0_11"/>
<proteinExistence type="predicted"/>
<dbReference type="GO" id="GO:0071555">
    <property type="term" value="P:cell wall organization"/>
    <property type="evidence" value="ECO:0007669"/>
    <property type="project" value="UniProtKB-UniRule"/>
</dbReference>
<dbReference type="UniPathway" id="UPA00219"/>
<keyword evidence="3 6" id="KW-0133">Cell shape</keyword>
<feature type="region of interest" description="Disordered" evidence="7">
    <location>
        <begin position="149"/>
        <end position="210"/>
    </location>
</feature>
<accession>G8WYC3</accession>
<sequence>MPGDAGQLAVAGLGGEVGAVGLAAPVGGRAGVEQPQPGAGGGVPGDVAVAEDQDVEVGEAFGAAAFPAGRRAGLVDDAEAQAAEFGAGHLGQPGAQRRSVVVAVDPDQPFRGGLEQVEGVGVHPVAGVDHHVRLGQGGQQLVRQAPGAFGHVGVGGQQQPHAGDGSERRAHGQPRAPVECPTRRIAGPGADCPGPAGGRRWGEGEESPMSRPADMVRRISVGLGAAVLAVPAAVLAAPAAQAATPGCTTKTGPYQKQVERFLGRPVDGRQSAADCRAIRSFQVNHEISPAIGYAGPVTWAEMQRITRWRATVPGRCPVNRGRIACVDLTRQLSWVQDGRKLVYGPVPVRTGRAGFVTRTGPKKIYWRDLHHWSTIYHVAMPYSQFFDGGEAFHSIAGNVYSPPGSHGCVNMRPSDAKAYWNLLRTGSNVFVYGRKPGT</sequence>
<evidence type="ECO:0000313" key="10">
    <source>
        <dbReference type="Proteomes" id="UP000007842"/>
    </source>
</evidence>
<dbReference type="PROSITE" id="PS52029">
    <property type="entry name" value="LD_TPASE"/>
    <property type="match status" value="1"/>
</dbReference>
<feature type="active site" description="Proton donor/acceptor" evidence="6">
    <location>
        <position position="393"/>
    </location>
</feature>
<dbReference type="PATRIC" id="fig|1003195.29.peg.5505"/>
<evidence type="ECO:0000256" key="4">
    <source>
        <dbReference type="ARBA" id="ARBA00022984"/>
    </source>
</evidence>
<keyword evidence="2" id="KW-0808">Transferase</keyword>
<keyword evidence="10" id="KW-1185">Reference proteome</keyword>
<dbReference type="CDD" id="cd16913">
    <property type="entry name" value="YkuD_like"/>
    <property type="match status" value="1"/>
</dbReference>
<dbReference type="GO" id="GO:0016740">
    <property type="term" value="F:transferase activity"/>
    <property type="evidence" value="ECO:0007669"/>
    <property type="project" value="UniProtKB-KW"/>
</dbReference>
<evidence type="ECO:0000256" key="1">
    <source>
        <dbReference type="ARBA" id="ARBA00004752"/>
    </source>
</evidence>
<dbReference type="Pfam" id="PF03734">
    <property type="entry name" value="YkuD"/>
    <property type="match status" value="1"/>
</dbReference>